<dbReference type="InParanoid" id="A0A177C752"/>
<feature type="region of interest" description="Disordered" evidence="1">
    <location>
        <begin position="72"/>
        <end position="117"/>
    </location>
</feature>
<evidence type="ECO:0000313" key="3">
    <source>
        <dbReference type="Proteomes" id="UP000077069"/>
    </source>
</evidence>
<protein>
    <submittedName>
        <fullName evidence="2">Uncharacterized protein</fullName>
    </submittedName>
</protein>
<reference evidence="2 3" key="1">
    <citation type="submission" date="2016-05" db="EMBL/GenBank/DDBJ databases">
        <title>Comparative analysis of secretome profiles of manganese(II)-oxidizing ascomycete fungi.</title>
        <authorList>
            <consortium name="DOE Joint Genome Institute"/>
            <person name="Zeiner C.A."/>
            <person name="Purvine S.O."/>
            <person name="Zink E.M."/>
            <person name="Wu S."/>
            <person name="Pasa-Tolic L."/>
            <person name="Chaput D.L."/>
            <person name="Haridas S."/>
            <person name="Grigoriev I.V."/>
            <person name="Santelli C.M."/>
            <person name="Hansel C.M."/>
        </authorList>
    </citation>
    <scope>NUCLEOTIDE SEQUENCE [LARGE SCALE GENOMIC DNA]</scope>
    <source>
        <strain evidence="2 3">AP3s5-JAC2a</strain>
    </source>
</reference>
<gene>
    <name evidence="2" type="ORF">CC84DRAFT_910054</name>
</gene>
<dbReference type="Proteomes" id="UP000077069">
    <property type="component" value="Unassembled WGS sequence"/>
</dbReference>
<keyword evidence="3" id="KW-1185">Reference proteome</keyword>
<accession>A0A177C752</accession>
<sequence>MAVLARTSWEPPCRVLVSPARAQPSFPTRPHCLQPDRDRPTARARRRLHLHHHAPCLYDFTLLAHPAAPTPTLVQPAACTRNPILASRGEKRGRAGIPGRSEKPARAAFQPPARGHR</sequence>
<name>A0A177C752_9PLEO</name>
<evidence type="ECO:0000313" key="2">
    <source>
        <dbReference type="EMBL" id="OAG02699.1"/>
    </source>
</evidence>
<proteinExistence type="predicted"/>
<evidence type="ECO:0000256" key="1">
    <source>
        <dbReference type="SAM" id="MobiDB-lite"/>
    </source>
</evidence>
<dbReference type="EMBL" id="KV441555">
    <property type="protein sequence ID" value="OAG02699.1"/>
    <property type="molecule type" value="Genomic_DNA"/>
</dbReference>
<dbReference type="AlphaFoldDB" id="A0A177C752"/>
<dbReference type="RefSeq" id="XP_018033064.1">
    <property type="nucleotide sequence ID" value="XM_018187868.1"/>
</dbReference>
<dbReference type="GeneID" id="28771354"/>
<feature type="region of interest" description="Disordered" evidence="1">
    <location>
        <begin position="24"/>
        <end position="46"/>
    </location>
</feature>
<organism evidence="2 3">
    <name type="scientific">Paraphaeosphaeria sporulosa</name>
    <dbReference type="NCBI Taxonomy" id="1460663"/>
    <lineage>
        <taxon>Eukaryota</taxon>
        <taxon>Fungi</taxon>
        <taxon>Dikarya</taxon>
        <taxon>Ascomycota</taxon>
        <taxon>Pezizomycotina</taxon>
        <taxon>Dothideomycetes</taxon>
        <taxon>Pleosporomycetidae</taxon>
        <taxon>Pleosporales</taxon>
        <taxon>Massarineae</taxon>
        <taxon>Didymosphaeriaceae</taxon>
        <taxon>Paraphaeosphaeria</taxon>
    </lineage>
</organism>